<evidence type="ECO:0000313" key="2">
    <source>
        <dbReference type="Proteomes" id="UP000618445"/>
    </source>
</evidence>
<keyword evidence="2" id="KW-1185">Reference proteome</keyword>
<protein>
    <submittedName>
        <fullName evidence="1">Uncharacterized protein</fullName>
    </submittedName>
</protein>
<dbReference type="InterPro" id="IPR053852">
    <property type="entry name" value="DUF6910"/>
</dbReference>
<proteinExistence type="predicted"/>
<evidence type="ECO:0000313" key="1">
    <source>
        <dbReference type="EMBL" id="MBD2319759.1"/>
    </source>
</evidence>
<dbReference type="RefSeq" id="WP_190582094.1">
    <property type="nucleotide sequence ID" value="NZ_CAWPQU010000061.1"/>
</dbReference>
<dbReference type="EMBL" id="JACJQY010000064">
    <property type="protein sequence ID" value="MBD2319759.1"/>
    <property type="molecule type" value="Genomic_DNA"/>
</dbReference>
<name>A0ABR8CGF3_9CYAN</name>
<sequence>MGKLVSLEVCFSIEMASYKFNLSGNGRPQAECLPVNATCDLEWDELAAYLQEPHRKPVPQLQQICQYELGTLEDLRLTFTDATVTKQNVIFSATAENSPDASSDGMVAGSVLGILDTEARWIELLTLDGTQFTSKVEGVCVSRKNANRLYLVVDVDDSTRPRELCEVEIEGEW</sequence>
<accession>A0ABR8CGF3</accession>
<dbReference type="Pfam" id="PF21851">
    <property type="entry name" value="DUF6910"/>
    <property type="match status" value="1"/>
</dbReference>
<dbReference type="Proteomes" id="UP000618445">
    <property type="component" value="Unassembled WGS sequence"/>
</dbReference>
<gene>
    <name evidence="1" type="ORF">H6G05_23335</name>
</gene>
<comment type="caution">
    <text evidence="1">The sequence shown here is derived from an EMBL/GenBank/DDBJ whole genome shotgun (WGS) entry which is preliminary data.</text>
</comment>
<reference evidence="1 2" key="1">
    <citation type="journal article" date="2020" name="ISME J.">
        <title>Comparative genomics reveals insights into cyanobacterial evolution and habitat adaptation.</title>
        <authorList>
            <person name="Chen M.Y."/>
            <person name="Teng W.K."/>
            <person name="Zhao L."/>
            <person name="Hu C.X."/>
            <person name="Zhou Y.K."/>
            <person name="Han B.P."/>
            <person name="Song L.R."/>
            <person name="Shu W.S."/>
        </authorList>
    </citation>
    <scope>NUCLEOTIDE SEQUENCE [LARGE SCALE GENOMIC DNA]</scope>
    <source>
        <strain evidence="1 2">FACHB-1050</strain>
    </source>
</reference>
<organism evidence="1 2">
    <name type="scientific">Phormidium tenue FACHB-1050</name>
    <dbReference type="NCBI Taxonomy" id="2692857"/>
    <lineage>
        <taxon>Bacteria</taxon>
        <taxon>Bacillati</taxon>
        <taxon>Cyanobacteriota</taxon>
        <taxon>Cyanophyceae</taxon>
        <taxon>Oscillatoriophycideae</taxon>
        <taxon>Oscillatoriales</taxon>
        <taxon>Oscillatoriaceae</taxon>
        <taxon>Phormidium</taxon>
    </lineage>
</organism>